<evidence type="ECO:0000259" key="1">
    <source>
        <dbReference type="Pfam" id="PF05598"/>
    </source>
</evidence>
<organism evidence="3 5">
    <name type="scientific">Mariniplasma anaerobium</name>
    <dbReference type="NCBI Taxonomy" id="2735436"/>
    <lineage>
        <taxon>Bacteria</taxon>
        <taxon>Bacillati</taxon>
        <taxon>Mycoplasmatota</taxon>
        <taxon>Mollicutes</taxon>
        <taxon>Acholeplasmatales</taxon>
        <taxon>Acholeplasmataceae</taxon>
        <taxon>Mariniplasma</taxon>
    </lineage>
</organism>
<dbReference type="PANTHER" id="PTHR33408">
    <property type="entry name" value="TRANSPOSASE"/>
    <property type="match status" value="1"/>
</dbReference>
<dbReference type="KEGG" id="manr:MPAN_003440"/>
<dbReference type="Pfam" id="PF13751">
    <property type="entry name" value="DDE_Tnp_1_6"/>
    <property type="match status" value="1"/>
</dbReference>
<feature type="domain" description="Transposase InsH N-terminal" evidence="1">
    <location>
        <begin position="25"/>
        <end position="111"/>
    </location>
</feature>
<keyword evidence="5" id="KW-1185">Reference proteome</keyword>
<proteinExistence type="predicted"/>
<sequence>MQSTQLTQSYFSAKQLKLPLEMNILIPFDSEVRTFDEVFSKIEVKKYLVSKSHQGRLGYNSVNMLKLVLFCQMEKIHSLRAMEKAAKNDIRLMWLTNELKPSHNTIKEFINTHLKTSIEDIFLEINQYIAKKEQIDINTLYIDGTKIEANANKYKFVWKNSILKFKQKLQLKITKTLHKLNEDYKHLGIYFLIKEDYEISYLEKIRDFLVNEIDKEGIDFVYGKGNHKSGLQRDYEDIVDYIEKLTSYNHDLEIIGPSRNSYARTDHGATYMRMKDDHMRNGQLKAGYNIQIGVSDGYIMHMDVYQNRSDYKTLEPFLEGFNHSYGFYPKYPVADAGYGGLINYRYLKSKDMELYQKYPMYKKETSNQNYINSPYRAENFTKDKNGNLICPKGRKMNYLFTRHNGKDVYESSTCLRCPLASKCKKGKAPRRIEVNEELWNYQKKARDNLQSDLGIELRIQRSIQVEGAFGVLKEDFKFRRFKRRGIQNVKLEFMLLSIGYNLSKYHNKQQRFVQ</sequence>
<dbReference type="AlphaFoldDB" id="A0A7R7V754"/>
<dbReference type="InterPro" id="IPR025668">
    <property type="entry name" value="Tnp_DDE_dom"/>
</dbReference>
<dbReference type="PANTHER" id="PTHR33408:SF2">
    <property type="entry name" value="TRANSPOSASE DDE DOMAIN-CONTAINING PROTEIN"/>
    <property type="match status" value="1"/>
</dbReference>
<dbReference type="RefSeq" id="WP_231756741.1">
    <property type="nucleotide sequence ID" value="NZ_AP024412.1"/>
</dbReference>
<evidence type="ECO:0000259" key="2">
    <source>
        <dbReference type="Pfam" id="PF13751"/>
    </source>
</evidence>
<dbReference type="NCBIfam" id="NF033551">
    <property type="entry name" value="transpos_IS1182"/>
    <property type="match status" value="1"/>
</dbReference>
<dbReference type="Proteomes" id="UP000620133">
    <property type="component" value="Chromosome"/>
</dbReference>
<dbReference type="KEGG" id="manr:MPAN_010780"/>
<reference evidence="3" key="1">
    <citation type="submission" date="2021-01" db="EMBL/GenBank/DDBJ databases">
        <title>Draft genome sequence of Acholeplasmataceae bacterium strain Mahy22.</title>
        <authorList>
            <person name="Watanabe M."/>
            <person name="Kojima H."/>
            <person name="Fukui M."/>
        </authorList>
    </citation>
    <scope>NUCLEOTIDE SEQUENCE</scope>
    <source>
        <strain evidence="3">Mahy22</strain>
    </source>
</reference>
<evidence type="ECO:0000313" key="4">
    <source>
        <dbReference type="EMBL" id="BCR36185.1"/>
    </source>
</evidence>
<protein>
    <submittedName>
        <fullName evidence="3">Transposase</fullName>
    </submittedName>
</protein>
<feature type="domain" description="Transposase DDE" evidence="2">
    <location>
        <begin position="389"/>
        <end position="506"/>
    </location>
</feature>
<dbReference type="InterPro" id="IPR047629">
    <property type="entry name" value="IS1182_transpos"/>
</dbReference>
<name>A0A7R7V754_9MOLU</name>
<gene>
    <name evidence="3" type="ORF">MPAN_003440</name>
    <name evidence="4" type="ORF">MPAN_010780</name>
</gene>
<dbReference type="EMBL" id="AP024412">
    <property type="protein sequence ID" value="BCR35451.1"/>
    <property type="molecule type" value="Genomic_DNA"/>
</dbReference>
<dbReference type="Pfam" id="PF05598">
    <property type="entry name" value="DUF772"/>
    <property type="match status" value="1"/>
</dbReference>
<accession>A0A7R7V754</accession>
<dbReference type="EMBL" id="AP024412">
    <property type="protein sequence ID" value="BCR36185.1"/>
    <property type="molecule type" value="Genomic_DNA"/>
</dbReference>
<evidence type="ECO:0000313" key="3">
    <source>
        <dbReference type="EMBL" id="BCR35451.1"/>
    </source>
</evidence>
<dbReference type="InterPro" id="IPR008490">
    <property type="entry name" value="Transposase_InsH_N"/>
</dbReference>
<evidence type="ECO:0000313" key="5">
    <source>
        <dbReference type="Proteomes" id="UP000620133"/>
    </source>
</evidence>